<dbReference type="CDD" id="cd00055">
    <property type="entry name" value="EGF_Lam"/>
    <property type="match status" value="1"/>
</dbReference>
<protein>
    <submittedName>
        <fullName evidence="5">TNFR/NGFR cysteine-rich region family protein</fullName>
    </submittedName>
</protein>
<dbReference type="PANTHER" id="PTHR15332:SF175">
    <property type="entry name" value="PROPROTEIN CONVERTASE SUBTILISIN_KEXIN TYPE 5-LIKE"/>
    <property type="match status" value="1"/>
</dbReference>
<keyword evidence="1 2" id="KW-0245">EGF-like domain</keyword>
<organism evidence="5 6">
    <name type="scientific">Thanatephorus cucumeris (strain AG1-IA)</name>
    <name type="common">Rice sheath blight fungus</name>
    <name type="synonym">Rhizoctonia solani</name>
    <dbReference type="NCBI Taxonomy" id="983506"/>
    <lineage>
        <taxon>Eukaryota</taxon>
        <taxon>Fungi</taxon>
        <taxon>Dikarya</taxon>
        <taxon>Basidiomycota</taxon>
        <taxon>Agaricomycotina</taxon>
        <taxon>Agaricomycetes</taxon>
        <taxon>Cantharellales</taxon>
        <taxon>Ceratobasidiaceae</taxon>
        <taxon>Rhizoctonia</taxon>
        <taxon>Rhizoctonia solani AG-1</taxon>
    </lineage>
</organism>
<feature type="disulfide bond" evidence="2">
    <location>
        <begin position="259"/>
        <end position="268"/>
    </location>
</feature>
<dbReference type="Gene3D" id="2.10.25.10">
    <property type="entry name" value="Laminin"/>
    <property type="match status" value="1"/>
</dbReference>
<dbReference type="AlphaFoldDB" id="L8WLN6"/>
<evidence type="ECO:0000256" key="1">
    <source>
        <dbReference type="ARBA" id="ARBA00022536"/>
    </source>
</evidence>
<accession>L8WLN6</accession>
<sequence length="1144" mass="118529">MQLTEIDCKLSPWCSDPTTEYYGQSGGGRKVSGCHRRGTNKAIVHVPNKFLKRTMEAVIGRLAAESIQGGRERARLVSVLHDLSLYLSVPAEVCSPTQCIPGTFNTTPVGASFSSVILLPGTYSSDSAASKLVSISDPPSTPSGIITSNSSSFPYTVSLSSGALAFGANHYVGDSTLVGLSSNLSSPRLPASVAVPPNIAVIFRSASSQSSLVIFASVPDTAQLPLTAPDLTFSAVQSTSCSPACASGGACTANGTCACAQGFSGSQCEQCAPGFFGPTCQKCQDACCDDGMTGSGKCLGSKNKTSSDICGCDKGTCGSDGRCTCNAGWASPTSGQNSTVKCSVCAPGFFQDASGECQGCTACASPSGVCTTCKANFSPDSNDRTKCVPSTGSTTTTCPDGQFLDPATSTCSSCSPICKTCTGPLSIQCVACGAGQFMGPGGRCVAVSSSGVCQGTKLVANNAKGICDACPSTCTSCSIPSFSVVSTPAQITCSACLPGFVLTPSKRCERTCPAGTFVSPQDGFTCTPCDGSCAECAGDATFCTACSGGRGALDGKCVGSCPSGTILSQSPSTNSTGTTCLSCHADCATCSGPGSTQCSTCPPSRPLKSSDGRCLPSSSCGAQSFFDSASGTCRSCDAGCSSCAGAGGQMCTACPVGKVLQSGQCVDSGCGETYFGLCLSTFATSTKTTTTVGLSPLHGALVGTSSIGFLVIGLLFWRRRARKQRAERTAAFADNLPDHDAGRGKWEWGRVWRMRREEGWFSGLKLLVRGMGSRRRGRRQFHREMSLRKLGGQGRRSYKDAEEDPRWRNLHPRREAPDTFVFDRPVVPAGPGTGKSWWRDQDQDRESMDSERGKATEGVYGKINPESHFARTLSSVSGGSVRRPVIQRSETPEAERMEPDMTGASAHTFGVAPTIARTPSLGSQKGGPVGLASNPTGSSISQRSNHLALNHTGSDIQAGNWMLPDHTGMESVPSHFTGSVATQNTGFGTHPAQANSTMPLVGQQTGISSVPSHLTGNSSVVFHHTGSSNSLSPHPTGASILVPQAGTQTTPRAPLAYAPFLESSINPQPRQPIRDGSNINPFSRTLTVTPRPGNEMLMMSPPPHGIPSSPVWPGAVGGSYWYGPGPQGQQSQLKLGDKNPFRRI</sequence>
<dbReference type="OrthoDB" id="18487at2759"/>
<comment type="caution">
    <text evidence="2">Lacks conserved residue(s) required for the propagation of feature annotation.</text>
</comment>
<dbReference type="SMART" id="SM00181">
    <property type="entry name" value="EGF"/>
    <property type="match status" value="8"/>
</dbReference>
<dbReference type="Proteomes" id="UP000011668">
    <property type="component" value="Unassembled WGS sequence"/>
</dbReference>
<dbReference type="PROSITE" id="PS50026">
    <property type="entry name" value="EGF_3"/>
    <property type="match status" value="1"/>
</dbReference>
<evidence type="ECO:0000313" key="5">
    <source>
        <dbReference type="EMBL" id="ELU38840.1"/>
    </source>
</evidence>
<evidence type="ECO:0000313" key="6">
    <source>
        <dbReference type="Proteomes" id="UP000011668"/>
    </source>
</evidence>
<reference evidence="5 6" key="1">
    <citation type="journal article" date="2013" name="Nat. Commun.">
        <title>The evolution and pathogenic mechanisms of the rice sheath blight pathogen.</title>
        <authorList>
            <person name="Zheng A."/>
            <person name="Lin R."/>
            <person name="Xu L."/>
            <person name="Qin P."/>
            <person name="Tang C."/>
            <person name="Ai P."/>
            <person name="Zhang D."/>
            <person name="Liu Y."/>
            <person name="Sun Z."/>
            <person name="Feng H."/>
            <person name="Wang Y."/>
            <person name="Chen Y."/>
            <person name="Liang X."/>
            <person name="Fu R."/>
            <person name="Li Q."/>
            <person name="Zhang J."/>
            <person name="Yu X."/>
            <person name="Xie Z."/>
            <person name="Ding L."/>
            <person name="Guan P."/>
            <person name="Tang J."/>
            <person name="Liang Y."/>
            <person name="Wang S."/>
            <person name="Deng Q."/>
            <person name="Li S."/>
            <person name="Zhu J."/>
            <person name="Wang L."/>
            <person name="Liu H."/>
            <person name="Li P."/>
        </authorList>
    </citation>
    <scope>NUCLEOTIDE SEQUENCE [LARGE SCALE GENOMIC DNA]</scope>
    <source>
        <strain evidence="6">AG-1 IA</strain>
    </source>
</reference>
<dbReference type="InterPro" id="IPR000742">
    <property type="entry name" value="EGF"/>
</dbReference>
<feature type="compositionally biased region" description="Basic and acidic residues" evidence="3">
    <location>
        <begin position="1135"/>
        <end position="1144"/>
    </location>
</feature>
<gene>
    <name evidence="5" type="ORF">AG1IA_07131</name>
</gene>
<feature type="region of interest" description="Disordered" evidence="3">
    <location>
        <begin position="822"/>
        <end position="855"/>
    </location>
</feature>
<feature type="region of interest" description="Disordered" evidence="3">
    <location>
        <begin position="916"/>
        <end position="942"/>
    </location>
</feature>
<evidence type="ECO:0000256" key="2">
    <source>
        <dbReference type="PROSITE-ProRule" id="PRU00076"/>
    </source>
</evidence>
<dbReference type="STRING" id="983506.L8WLN6"/>
<feature type="compositionally biased region" description="Basic and acidic residues" evidence="3">
    <location>
        <begin position="837"/>
        <end position="855"/>
    </location>
</feature>
<feature type="disulfide bond" evidence="2">
    <location>
        <begin position="241"/>
        <end position="251"/>
    </location>
</feature>
<dbReference type="CDD" id="cd00064">
    <property type="entry name" value="FU"/>
    <property type="match status" value="3"/>
</dbReference>
<dbReference type="PANTHER" id="PTHR15332">
    <property type="entry name" value="PROPROTEIN CONVERTASE SUBTILISIN_KEXIN TYPE 5-LIKE"/>
    <property type="match status" value="1"/>
</dbReference>
<evidence type="ECO:0000259" key="4">
    <source>
        <dbReference type="PROSITE" id="PS50026"/>
    </source>
</evidence>
<dbReference type="HOGENOM" id="CLU_009891_0_0_1"/>
<feature type="region of interest" description="Disordered" evidence="3">
    <location>
        <begin position="1122"/>
        <end position="1144"/>
    </location>
</feature>
<keyword evidence="6" id="KW-1185">Reference proteome</keyword>
<feature type="domain" description="EGF-like" evidence="4">
    <location>
        <begin position="237"/>
        <end position="269"/>
    </location>
</feature>
<keyword evidence="2" id="KW-1015">Disulfide bond</keyword>
<dbReference type="InterPro" id="IPR006212">
    <property type="entry name" value="Furin_repeat"/>
</dbReference>
<dbReference type="EMBL" id="AFRT01002032">
    <property type="protein sequence ID" value="ELU38840.1"/>
    <property type="molecule type" value="Genomic_DNA"/>
</dbReference>
<dbReference type="InterPro" id="IPR002049">
    <property type="entry name" value="LE_dom"/>
</dbReference>
<feature type="region of interest" description="Disordered" evidence="3">
    <location>
        <begin position="1064"/>
        <end position="1092"/>
    </location>
</feature>
<proteinExistence type="predicted"/>
<name>L8WLN6_THACA</name>
<comment type="caution">
    <text evidence="5">The sequence shown here is derived from an EMBL/GenBank/DDBJ whole genome shotgun (WGS) entry which is preliminary data.</text>
</comment>
<dbReference type="InterPro" id="IPR009030">
    <property type="entry name" value="Growth_fac_rcpt_cys_sf"/>
</dbReference>
<dbReference type="SUPFAM" id="SSF57184">
    <property type="entry name" value="Growth factor receptor domain"/>
    <property type="match status" value="2"/>
</dbReference>
<evidence type="ECO:0000256" key="3">
    <source>
        <dbReference type="SAM" id="MobiDB-lite"/>
    </source>
</evidence>
<dbReference type="SMART" id="SM00261">
    <property type="entry name" value="FU"/>
    <property type="match status" value="7"/>
</dbReference>
<dbReference type="PROSITE" id="PS00022">
    <property type="entry name" value="EGF_1"/>
    <property type="match status" value="1"/>
</dbReference>
<feature type="compositionally biased region" description="Polar residues" evidence="3">
    <location>
        <begin position="1077"/>
        <end position="1088"/>
    </location>
</feature>
<feature type="compositionally biased region" description="Polar residues" evidence="3">
    <location>
        <begin position="933"/>
        <end position="942"/>
    </location>
</feature>
<dbReference type="Gene3D" id="2.10.220.10">
    <property type="entry name" value="Hormone Receptor, Insulin-like Growth Factor Receptor 1, Chain A, domain 2"/>
    <property type="match status" value="3"/>
</dbReference>